<dbReference type="AlphaFoldDB" id="A0A845GD32"/>
<reference evidence="2 3" key="1">
    <citation type="submission" date="2020-01" db="EMBL/GenBank/DDBJ databases">
        <title>Novel species isolated from a subtropical stream in China.</title>
        <authorList>
            <person name="Lu H."/>
        </authorList>
    </citation>
    <scope>NUCLEOTIDE SEQUENCE [LARGE SCALE GENOMIC DNA]</scope>
    <source>
        <strain evidence="2 3">FT82W</strain>
    </source>
</reference>
<dbReference type="EMBL" id="WWCW01000187">
    <property type="protein sequence ID" value="MYM91295.1"/>
    <property type="molecule type" value="Genomic_DNA"/>
</dbReference>
<sequence length="75" mass="8502">MTGAIISMLVLLYYACIREWLLVLALACWQAVKLVDYFYPSTLPLWLPLSVGGVVLVMTLHQYFTRGRRAAAPTR</sequence>
<dbReference type="Proteomes" id="UP000470302">
    <property type="component" value="Unassembled WGS sequence"/>
</dbReference>
<keyword evidence="1" id="KW-0472">Membrane</keyword>
<proteinExistence type="predicted"/>
<comment type="caution">
    <text evidence="2">The sequence shown here is derived from an EMBL/GenBank/DDBJ whole genome shotgun (WGS) entry which is preliminary data.</text>
</comment>
<keyword evidence="1" id="KW-1133">Transmembrane helix</keyword>
<organism evidence="2 3">
    <name type="scientific">Duganella vulcania</name>
    <dbReference type="NCBI Taxonomy" id="2692166"/>
    <lineage>
        <taxon>Bacteria</taxon>
        <taxon>Pseudomonadati</taxon>
        <taxon>Pseudomonadota</taxon>
        <taxon>Betaproteobacteria</taxon>
        <taxon>Burkholderiales</taxon>
        <taxon>Oxalobacteraceae</taxon>
        <taxon>Telluria group</taxon>
        <taxon>Duganella</taxon>
    </lineage>
</organism>
<keyword evidence="1" id="KW-0812">Transmembrane</keyword>
<feature type="transmembrane region" description="Helical" evidence="1">
    <location>
        <begin position="12"/>
        <end position="32"/>
    </location>
</feature>
<dbReference type="RefSeq" id="WP_161099957.1">
    <property type="nucleotide sequence ID" value="NZ_WWCW01000187.1"/>
</dbReference>
<gene>
    <name evidence="2" type="ORF">GTP91_29480</name>
</gene>
<name>A0A845GD32_9BURK</name>
<evidence type="ECO:0000313" key="3">
    <source>
        <dbReference type="Proteomes" id="UP000470302"/>
    </source>
</evidence>
<protein>
    <submittedName>
        <fullName evidence="2">Uncharacterized protein</fullName>
    </submittedName>
</protein>
<evidence type="ECO:0000256" key="1">
    <source>
        <dbReference type="SAM" id="Phobius"/>
    </source>
</evidence>
<evidence type="ECO:0000313" key="2">
    <source>
        <dbReference type="EMBL" id="MYM91295.1"/>
    </source>
</evidence>
<feature type="transmembrane region" description="Helical" evidence="1">
    <location>
        <begin position="38"/>
        <end position="60"/>
    </location>
</feature>
<accession>A0A845GD32</accession>